<evidence type="ECO:0000256" key="2">
    <source>
        <dbReference type="ARBA" id="ARBA00004401"/>
    </source>
</evidence>
<sequence>MADRTQPAGDGAAQEDGAPVGTGAPRPVPADAERTAAAAAPADPAPSDDGTPDDAAADGRRSGRRSAGGSRKQRPDTLWGSVREIILVLVWAVLIAFVVKTLLVRGFYIPSGSMENTLQLNDRIFVNVVEPTFGPLERGDIVVFEDSKGWLPEQLAGAGGPGDAVYDALAFVGVLPDRTDQHLIKRVVGTGGDHVVCCDASGRVTVNGEALDERDAYLFPGAAPSEIPFDLIVPENHYFVLGDHRNASADSRVHLADLTENAAFISHDDVVGTAFVIAWPLDRFELLQNPAEVFADVPDSASGGS</sequence>
<dbReference type="Gene3D" id="2.10.109.10">
    <property type="entry name" value="Umud Fragment, subunit A"/>
    <property type="match status" value="1"/>
</dbReference>
<evidence type="ECO:0000256" key="4">
    <source>
        <dbReference type="ARBA" id="ARBA00013208"/>
    </source>
</evidence>
<evidence type="ECO:0000256" key="7">
    <source>
        <dbReference type="RuleBase" id="RU362042"/>
    </source>
</evidence>
<dbReference type="Proteomes" id="UP000638848">
    <property type="component" value="Unassembled WGS sequence"/>
</dbReference>
<dbReference type="InterPro" id="IPR036286">
    <property type="entry name" value="LexA/Signal_pep-like_sf"/>
</dbReference>
<dbReference type="GO" id="GO:0006465">
    <property type="term" value="P:signal peptide processing"/>
    <property type="evidence" value="ECO:0007669"/>
    <property type="project" value="InterPro"/>
</dbReference>
<dbReference type="NCBIfam" id="TIGR02227">
    <property type="entry name" value="sigpep_I_bact"/>
    <property type="match status" value="1"/>
</dbReference>
<protein>
    <recommendedName>
        <fullName evidence="4 7">Signal peptidase I</fullName>
        <ecNumber evidence="4 7">3.4.21.89</ecNumber>
    </recommendedName>
</protein>
<dbReference type="CDD" id="cd06530">
    <property type="entry name" value="S26_SPase_I"/>
    <property type="match status" value="1"/>
</dbReference>
<feature type="domain" description="Peptidase S26" evidence="9">
    <location>
        <begin position="83"/>
        <end position="279"/>
    </location>
</feature>
<comment type="caution">
    <text evidence="10">The sequence shown here is derived from an EMBL/GenBank/DDBJ whole genome shotgun (WGS) entry which is preliminary data.</text>
</comment>
<dbReference type="EMBL" id="BMEQ01000020">
    <property type="protein sequence ID" value="GGG64931.1"/>
    <property type="molecule type" value="Genomic_DNA"/>
</dbReference>
<evidence type="ECO:0000313" key="11">
    <source>
        <dbReference type="Proteomes" id="UP000638848"/>
    </source>
</evidence>
<dbReference type="GO" id="GO:0005886">
    <property type="term" value="C:plasma membrane"/>
    <property type="evidence" value="ECO:0007669"/>
    <property type="project" value="UniProtKB-SubCell"/>
</dbReference>
<feature type="region of interest" description="Disordered" evidence="8">
    <location>
        <begin position="1"/>
        <end position="75"/>
    </location>
</feature>
<keyword evidence="11" id="KW-1185">Reference proteome</keyword>
<reference evidence="10" key="1">
    <citation type="journal article" date="2014" name="Int. J. Syst. Evol. Microbiol.">
        <title>Complete genome sequence of Corynebacterium casei LMG S-19264T (=DSM 44701T), isolated from a smear-ripened cheese.</title>
        <authorList>
            <consortium name="US DOE Joint Genome Institute (JGI-PGF)"/>
            <person name="Walter F."/>
            <person name="Albersmeier A."/>
            <person name="Kalinowski J."/>
            <person name="Ruckert C."/>
        </authorList>
    </citation>
    <scope>NUCLEOTIDE SEQUENCE</scope>
    <source>
        <strain evidence="10">CGMCC 1.12187</strain>
    </source>
</reference>
<feature type="compositionally biased region" description="Low complexity" evidence="8">
    <location>
        <begin position="35"/>
        <end position="49"/>
    </location>
</feature>
<dbReference type="PANTHER" id="PTHR43390:SF1">
    <property type="entry name" value="CHLOROPLAST PROCESSING PEPTIDASE"/>
    <property type="match status" value="1"/>
</dbReference>
<evidence type="ECO:0000256" key="8">
    <source>
        <dbReference type="SAM" id="MobiDB-lite"/>
    </source>
</evidence>
<evidence type="ECO:0000256" key="1">
    <source>
        <dbReference type="ARBA" id="ARBA00000677"/>
    </source>
</evidence>
<name>A0A917H1X0_9MICC</name>
<dbReference type="RefSeq" id="WP_229741895.1">
    <property type="nucleotide sequence ID" value="NZ_BMEQ01000020.1"/>
</dbReference>
<evidence type="ECO:0000313" key="10">
    <source>
        <dbReference type="EMBL" id="GGG64931.1"/>
    </source>
</evidence>
<keyword evidence="7" id="KW-1133">Transmembrane helix</keyword>
<dbReference type="AlphaFoldDB" id="A0A917H1X0"/>
<evidence type="ECO:0000256" key="6">
    <source>
        <dbReference type="PIRSR" id="PIRSR600223-1"/>
    </source>
</evidence>
<feature type="transmembrane region" description="Helical" evidence="7">
    <location>
        <begin position="85"/>
        <end position="104"/>
    </location>
</feature>
<comment type="catalytic activity">
    <reaction evidence="1 7">
        <text>Cleavage of hydrophobic, N-terminal signal or leader sequences from secreted and periplasmic proteins.</text>
        <dbReference type="EC" id="3.4.21.89"/>
    </reaction>
</comment>
<dbReference type="PANTHER" id="PTHR43390">
    <property type="entry name" value="SIGNAL PEPTIDASE I"/>
    <property type="match status" value="1"/>
</dbReference>
<proteinExistence type="inferred from homology"/>
<keyword evidence="7" id="KW-0645">Protease</keyword>
<dbReference type="InterPro" id="IPR019758">
    <property type="entry name" value="Pept_S26A_signal_pept_1_CS"/>
</dbReference>
<dbReference type="InterPro" id="IPR019533">
    <property type="entry name" value="Peptidase_S26"/>
</dbReference>
<dbReference type="GO" id="GO:0004252">
    <property type="term" value="F:serine-type endopeptidase activity"/>
    <property type="evidence" value="ECO:0007669"/>
    <property type="project" value="InterPro"/>
</dbReference>
<dbReference type="InterPro" id="IPR000223">
    <property type="entry name" value="Pept_S26A_signal_pept_1"/>
</dbReference>
<keyword evidence="5 7" id="KW-0378">Hydrolase</keyword>
<comment type="similarity">
    <text evidence="3 7">Belongs to the peptidase S26 family.</text>
</comment>
<dbReference type="SUPFAM" id="SSF51306">
    <property type="entry name" value="LexA/Signal peptidase"/>
    <property type="match status" value="1"/>
</dbReference>
<dbReference type="EC" id="3.4.21.89" evidence="4 7"/>
<organism evidence="10 11">
    <name type="scientific">Kocuria dechangensis</name>
    <dbReference type="NCBI Taxonomy" id="1176249"/>
    <lineage>
        <taxon>Bacteria</taxon>
        <taxon>Bacillati</taxon>
        <taxon>Actinomycetota</taxon>
        <taxon>Actinomycetes</taxon>
        <taxon>Micrococcales</taxon>
        <taxon>Micrococcaceae</taxon>
        <taxon>Kocuria</taxon>
    </lineage>
</organism>
<keyword evidence="7" id="KW-0812">Transmembrane</keyword>
<dbReference type="Pfam" id="PF10502">
    <property type="entry name" value="Peptidase_S26"/>
    <property type="match status" value="1"/>
</dbReference>
<dbReference type="GO" id="GO:0009003">
    <property type="term" value="F:signal peptidase activity"/>
    <property type="evidence" value="ECO:0007669"/>
    <property type="project" value="UniProtKB-EC"/>
</dbReference>
<feature type="active site" evidence="6">
    <location>
        <position position="185"/>
    </location>
</feature>
<evidence type="ECO:0000256" key="5">
    <source>
        <dbReference type="ARBA" id="ARBA00022801"/>
    </source>
</evidence>
<comment type="subcellular location">
    <subcellularLocation>
        <location evidence="2">Cell membrane</location>
        <topology evidence="2">Single-pass type II membrane protein</topology>
    </subcellularLocation>
    <subcellularLocation>
        <location evidence="7">Membrane</location>
        <topology evidence="7">Single-pass type II membrane protein</topology>
    </subcellularLocation>
</comment>
<evidence type="ECO:0000256" key="3">
    <source>
        <dbReference type="ARBA" id="ARBA00009370"/>
    </source>
</evidence>
<dbReference type="PROSITE" id="PS00761">
    <property type="entry name" value="SPASE_I_3"/>
    <property type="match status" value="1"/>
</dbReference>
<evidence type="ECO:0000259" key="9">
    <source>
        <dbReference type="Pfam" id="PF10502"/>
    </source>
</evidence>
<accession>A0A917H1X0</accession>
<keyword evidence="7" id="KW-0472">Membrane</keyword>
<dbReference type="PRINTS" id="PR00727">
    <property type="entry name" value="LEADERPTASE"/>
</dbReference>
<feature type="active site" evidence="6">
    <location>
        <position position="113"/>
    </location>
</feature>
<gene>
    <name evidence="10" type="ORF">GCM10011374_30810</name>
</gene>
<reference evidence="10" key="2">
    <citation type="submission" date="2020-09" db="EMBL/GenBank/DDBJ databases">
        <authorList>
            <person name="Sun Q."/>
            <person name="Zhou Y."/>
        </authorList>
    </citation>
    <scope>NUCLEOTIDE SEQUENCE</scope>
    <source>
        <strain evidence="10">CGMCC 1.12187</strain>
    </source>
</reference>